<dbReference type="Proteomes" id="UP000264310">
    <property type="component" value="Unassembled WGS sequence"/>
</dbReference>
<dbReference type="PANTHER" id="PTHR42663">
    <property type="entry name" value="HYDROLASE C777.06C-RELATED-RELATED"/>
    <property type="match status" value="1"/>
</dbReference>
<dbReference type="CDD" id="cd16279">
    <property type="entry name" value="metallo-hydrolase-like_MBL-fold"/>
    <property type="match status" value="1"/>
</dbReference>
<sequence>MSEDRQKRLRLTILGCSSSPGVPRISGDWGACDPSNPKNRRTRTAALVELISPTGTTRVAIDCGPDFRAQMLAAKVDRLDAILLTHAHADHIHGIDDLRGYMQVQRERIDVYADAGTFSRVMDGFSYIFETPAGSSYPPIANRHLIEPYRAFSISGPGGNLPVLALTQIHGSIQSLGYRFADLAYCTDVSEFPARTEAQLHDLDVLVLGALQYKNHPSHFSLDQAVEWIERLGPRSAVLTHMHTPLDYATVLRETPAGIQPGFDGLVLELPFDADDRTNGTTRL</sequence>
<dbReference type="InterPro" id="IPR001279">
    <property type="entry name" value="Metallo-B-lactamas"/>
</dbReference>
<organism evidence="2 3">
    <name type="scientific">Fulvimarina endophytica</name>
    <dbReference type="NCBI Taxonomy" id="2293836"/>
    <lineage>
        <taxon>Bacteria</taxon>
        <taxon>Pseudomonadati</taxon>
        <taxon>Pseudomonadota</taxon>
        <taxon>Alphaproteobacteria</taxon>
        <taxon>Hyphomicrobiales</taxon>
        <taxon>Aurantimonadaceae</taxon>
        <taxon>Fulvimarina</taxon>
    </lineage>
</organism>
<dbReference type="InterPro" id="IPR036866">
    <property type="entry name" value="RibonucZ/Hydroxyglut_hydro"/>
</dbReference>
<dbReference type="AlphaFoldDB" id="A0A371XAG3"/>
<evidence type="ECO:0000313" key="3">
    <source>
        <dbReference type="Proteomes" id="UP000264310"/>
    </source>
</evidence>
<dbReference type="Gene3D" id="3.60.15.10">
    <property type="entry name" value="Ribonuclease Z/Hydroxyacylglutathione hydrolase-like"/>
    <property type="match status" value="1"/>
</dbReference>
<gene>
    <name evidence="2" type="ORF">DYI37_01870</name>
</gene>
<keyword evidence="2" id="KW-0378">Hydrolase</keyword>
<dbReference type="GO" id="GO:0016787">
    <property type="term" value="F:hydrolase activity"/>
    <property type="evidence" value="ECO:0007669"/>
    <property type="project" value="UniProtKB-KW"/>
</dbReference>
<dbReference type="Pfam" id="PF12706">
    <property type="entry name" value="Lactamase_B_2"/>
    <property type="match status" value="1"/>
</dbReference>
<dbReference type="SUPFAM" id="SSF56281">
    <property type="entry name" value="Metallo-hydrolase/oxidoreductase"/>
    <property type="match status" value="1"/>
</dbReference>
<protein>
    <submittedName>
        <fullName evidence="2">MBL fold metallo-hydrolase</fullName>
    </submittedName>
</protein>
<evidence type="ECO:0000313" key="2">
    <source>
        <dbReference type="EMBL" id="RFC66233.1"/>
    </source>
</evidence>
<comment type="caution">
    <text evidence="2">The sequence shown here is derived from an EMBL/GenBank/DDBJ whole genome shotgun (WGS) entry which is preliminary data.</text>
</comment>
<keyword evidence="3" id="KW-1185">Reference proteome</keyword>
<dbReference type="RefSeq" id="WP_116681484.1">
    <property type="nucleotide sequence ID" value="NZ_QURL01000001.1"/>
</dbReference>
<dbReference type="PANTHER" id="PTHR42663:SF6">
    <property type="entry name" value="HYDROLASE C777.06C-RELATED"/>
    <property type="match status" value="1"/>
</dbReference>
<reference evidence="2 3" key="1">
    <citation type="submission" date="2018-08" db="EMBL/GenBank/DDBJ databases">
        <title>Fulvimarina sp. 85, whole genome shotgun sequence.</title>
        <authorList>
            <person name="Tuo L."/>
        </authorList>
    </citation>
    <scope>NUCLEOTIDE SEQUENCE [LARGE SCALE GENOMIC DNA]</scope>
    <source>
        <strain evidence="2 3">85</strain>
    </source>
</reference>
<proteinExistence type="predicted"/>
<accession>A0A371XAG3</accession>
<name>A0A371XAG3_9HYPH</name>
<dbReference type="SMART" id="SM00849">
    <property type="entry name" value="Lactamase_B"/>
    <property type="match status" value="1"/>
</dbReference>
<dbReference type="EMBL" id="QURL01000001">
    <property type="protein sequence ID" value="RFC66233.1"/>
    <property type="molecule type" value="Genomic_DNA"/>
</dbReference>
<feature type="domain" description="Metallo-beta-lactamase" evidence="1">
    <location>
        <begin position="42"/>
        <end position="241"/>
    </location>
</feature>
<evidence type="ECO:0000259" key="1">
    <source>
        <dbReference type="SMART" id="SM00849"/>
    </source>
</evidence>
<dbReference type="OrthoDB" id="9781189at2"/>